<dbReference type="Proteomes" id="UP000186601">
    <property type="component" value="Unassembled WGS sequence"/>
</dbReference>
<protein>
    <recommendedName>
        <fullName evidence="2">WSC domain-containing protein</fullName>
    </recommendedName>
</protein>
<keyword evidence="1" id="KW-0677">Repeat</keyword>
<dbReference type="InterPro" id="IPR002889">
    <property type="entry name" value="WSC_carb-bd"/>
</dbReference>
<dbReference type="AlphaFoldDB" id="A0A2R6NI16"/>
<dbReference type="SMART" id="SM00321">
    <property type="entry name" value="WSC"/>
    <property type="match status" value="1"/>
</dbReference>
<comment type="caution">
    <text evidence="3">The sequence shown here is derived from an EMBL/GenBank/DDBJ whole genome shotgun (WGS) entry which is preliminary data.</text>
</comment>
<dbReference type="Pfam" id="PF01822">
    <property type="entry name" value="WSC"/>
    <property type="match status" value="1"/>
</dbReference>
<feature type="domain" description="WSC" evidence="2">
    <location>
        <begin position="136"/>
        <end position="231"/>
    </location>
</feature>
<evidence type="ECO:0000259" key="2">
    <source>
        <dbReference type="PROSITE" id="PS51212"/>
    </source>
</evidence>
<dbReference type="PANTHER" id="PTHR45964:SF5">
    <property type="entry name" value="WSCD FAMILY MEMBER CG9164"/>
    <property type="match status" value="1"/>
</dbReference>
<dbReference type="PROSITE" id="PS51212">
    <property type="entry name" value="WSC"/>
    <property type="match status" value="1"/>
</dbReference>
<dbReference type="InterPro" id="IPR051589">
    <property type="entry name" value="Sialate-O-sulfotransferase"/>
</dbReference>
<evidence type="ECO:0000313" key="4">
    <source>
        <dbReference type="Proteomes" id="UP000186601"/>
    </source>
</evidence>
<sequence length="231" mass="25553">MPSTMVIPIPVDRWDSEAVIEDDESSHRRQFGTIHNAAWQPVWHSICSEQNLVGVINILAPVTYITSMNPAVARSSLTMDWAIAFRHHGCAMANYPSLLIEPTSTPGDAEYGIGVDCDGPVTVLPPASQETPPYGWFNVIPCAVDNPDRVLSDPVVFYRPSNTVNDCLNFCASQSYHWAGVEYSDECYCGTGFTNQKSPPFANDSDCNMRCSGEYQDLCGGPWRMQIYSNI</sequence>
<dbReference type="OrthoDB" id="5985073at2759"/>
<organism evidence="3 4">
    <name type="scientific">Hermanssonia centrifuga</name>
    <dbReference type="NCBI Taxonomy" id="98765"/>
    <lineage>
        <taxon>Eukaryota</taxon>
        <taxon>Fungi</taxon>
        <taxon>Dikarya</taxon>
        <taxon>Basidiomycota</taxon>
        <taxon>Agaricomycotina</taxon>
        <taxon>Agaricomycetes</taxon>
        <taxon>Polyporales</taxon>
        <taxon>Meruliaceae</taxon>
        <taxon>Hermanssonia</taxon>
    </lineage>
</organism>
<proteinExistence type="predicted"/>
<evidence type="ECO:0000313" key="3">
    <source>
        <dbReference type="EMBL" id="PSR71931.1"/>
    </source>
</evidence>
<name>A0A2R6NI16_9APHY</name>
<accession>A0A2R6NI16</accession>
<dbReference type="EMBL" id="MLYV02001230">
    <property type="protein sequence ID" value="PSR71931.1"/>
    <property type="molecule type" value="Genomic_DNA"/>
</dbReference>
<dbReference type="PANTHER" id="PTHR45964">
    <property type="entry name" value="WSCD FAMILY MEMBER CG9164"/>
    <property type="match status" value="1"/>
</dbReference>
<dbReference type="STRING" id="98765.A0A2R6NI16"/>
<keyword evidence="4" id="KW-1185">Reference proteome</keyword>
<gene>
    <name evidence="3" type="ORF">PHLCEN_2v12141</name>
</gene>
<evidence type="ECO:0000256" key="1">
    <source>
        <dbReference type="ARBA" id="ARBA00022737"/>
    </source>
</evidence>
<reference evidence="3 4" key="1">
    <citation type="submission" date="2018-02" db="EMBL/GenBank/DDBJ databases">
        <title>Genome sequence of the basidiomycete white-rot fungus Phlebia centrifuga.</title>
        <authorList>
            <person name="Granchi Z."/>
            <person name="Peng M."/>
            <person name="de Vries R.P."/>
            <person name="Hilden K."/>
            <person name="Makela M.R."/>
            <person name="Grigoriev I."/>
            <person name="Riley R."/>
        </authorList>
    </citation>
    <scope>NUCLEOTIDE SEQUENCE [LARGE SCALE GENOMIC DNA]</scope>
    <source>
        <strain evidence="3 4">FBCC195</strain>
    </source>
</reference>